<evidence type="ECO:0000256" key="1">
    <source>
        <dbReference type="ARBA" id="ARBA00004141"/>
    </source>
</evidence>
<keyword evidence="6" id="KW-0614">Plasmid</keyword>
<protein>
    <submittedName>
        <fullName evidence="6">Major facilitator transporter</fullName>
    </submittedName>
</protein>
<dbReference type="AlphaFoldDB" id="V9Z7E1"/>
<gene>
    <name evidence="6" type="ORF">pFRL6_375</name>
</gene>
<feature type="transmembrane region" description="Helical" evidence="5">
    <location>
        <begin position="216"/>
        <end position="236"/>
    </location>
</feature>
<evidence type="ECO:0000313" key="6">
    <source>
        <dbReference type="EMBL" id="AHE40462.1"/>
    </source>
</evidence>
<dbReference type="Pfam" id="PF07690">
    <property type="entry name" value="MFS_1"/>
    <property type="match status" value="1"/>
</dbReference>
<dbReference type="Gene3D" id="1.20.1250.20">
    <property type="entry name" value="MFS general substrate transporter like domains"/>
    <property type="match status" value="1"/>
</dbReference>
<dbReference type="SUPFAM" id="SSF103473">
    <property type="entry name" value="MFS general substrate transporter"/>
    <property type="match status" value="1"/>
</dbReference>
<feature type="transmembrane region" description="Helical" evidence="5">
    <location>
        <begin position="81"/>
        <end position="98"/>
    </location>
</feature>
<dbReference type="RefSeq" id="WP_024127698.1">
    <property type="nucleotide sequence ID" value="NC_023286.1"/>
</dbReference>
<proteinExistence type="predicted"/>
<evidence type="ECO:0000256" key="2">
    <source>
        <dbReference type="ARBA" id="ARBA00022692"/>
    </source>
</evidence>
<reference evidence="6" key="1">
    <citation type="submission" date="2013-09" db="EMBL/GenBank/DDBJ databases">
        <title>Complete nucleotide sequence of Streptomyces linear plasmid pFRL6.</title>
        <authorList>
            <person name="Chen Z."/>
            <person name="Fang P."/>
            <person name="Qin Z."/>
        </authorList>
    </citation>
    <scope>NUCLEOTIDE SEQUENCE</scope>
    <source>
        <plasmid evidence="6">pFRL6</plasmid>
    </source>
</reference>
<name>V9Z7E1_9ACTN</name>
<feature type="transmembrane region" description="Helical" evidence="5">
    <location>
        <begin position="144"/>
        <end position="162"/>
    </location>
</feature>
<dbReference type="InterPro" id="IPR051788">
    <property type="entry name" value="MFS_Transporter"/>
</dbReference>
<dbReference type="InterPro" id="IPR036259">
    <property type="entry name" value="MFS_trans_sf"/>
</dbReference>
<dbReference type="GO" id="GO:0016020">
    <property type="term" value="C:membrane"/>
    <property type="evidence" value="ECO:0007669"/>
    <property type="project" value="UniProtKB-SubCell"/>
</dbReference>
<dbReference type="PANTHER" id="PTHR23514:SF13">
    <property type="entry name" value="INNER MEMBRANE PROTEIN YBJJ"/>
    <property type="match status" value="1"/>
</dbReference>
<keyword evidence="2 5" id="KW-0812">Transmembrane</keyword>
<feature type="transmembrane region" description="Helical" evidence="5">
    <location>
        <begin position="104"/>
        <end position="123"/>
    </location>
</feature>
<feature type="transmembrane region" description="Helical" evidence="5">
    <location>
        <begin position="168"/>
        <end position="187"/>
    </location>
</feature>
<dbReference type="InterPro" id="IPR011701">
    <property type="entry name" value="MFS"/>
</dbReference>
<feature type="transmembrane region" description="Helical" evidence="5">
    <location>
        <begin position="51"/>
        <end position="69"/>
    </location>
</feature>
<dbReference type="PANTHER" id="PTHR23514">
    <property type="entry name" value="BYPASS OF STOP CODON PROTEIN 6"/>
    <property type="match status" value="1"/>
</dbReference>
<feature type="transmembrane region" description="Helical" evidence="5">
    <location>
        <begin position="248"/>
        <end position="268"/>
    </location>
</feature>
<evidence type="ECO:0000256" key="3">
    <source>
        <dbReference type="ARBA" id="ARBA00022989"/>
    </source>
</evidence>
<evidence type="ECO:0000256" key="4">
    <source>
        <dbReference type="ARBA" id="ARBA00023136"/>
    </source>
</evidence>
<feature type="transmembrane region" description="Helical" evidence="5">
    <location>
        <begin position="18"/>
        <end position="39"/>
    </location>
</feature>
<keyword evidence="3 5" id="KW-1133">Transmembrane helix</keyword>
<keyword evidence="4 5" id="KW-0472">Membrane</keyword>
<evidence type="ECO:0000256" key="5">
    <source>
        <dbReference type="SAM" id="Phobius"/>
    </source>
</evidence>
<dbReference type="GO" id="GO:0022857">
    <property type="term" value="F:transmembrane transporter activity"/>
    <property type="evidence" value="ECO:0007669"/>
    <property type="project" value="InterPro"/>
</dbReference>
<comment type="subcellular location">
    <subcellularLocation>
        <location evidence="1">Membrane</location>
        <topology evidence="1">Multi-pass membrane protein</topology>
    </subcellularLocation>
</comment>
<organism evidence="6">
    <name type="scientific">Streptomyces sp. F12</name>
    <dbReference type="NCBI Taxonomy" id="1436084"/>
    <lineage>
        <taxon>Bacteria</taxon>
        <taxon>Bacillati</taxon>
        <taxon>Actinomycetota</taxon>
        <taxon>Actinomycetes</taxon>
        <taxon>Kitasatosporales</taxon>
        <taxon>Streptomycetaceae</taxon>
        <taxon>Streptomyces</taxon>
    </lineage>
</organism>
<accession>V9Z7E1</accession>
<feature type="transmembrane region" description="Helical" evidence="5">
    <location>
        <begin position="318"/>
        <end position="346"/>
    </location>
</feature>
<sequence length="353" mass="35059">MTATLPTTTAPPVADRRLLTSTFAVLGVVMAVWGARMPAVQAAAHLGPGRLAVVLLAAAAGMVAGLQAGGRLAHRHGPSRLLVVPTVTFAVALAALGQCRNLPSLVAAAVVFGAAHGLLDVAANSSAVNVQQAYGRPIMASFHASYSLGALGGAVLAAATAWLPHQVLFTAVGAATALAALAALPAVRSATHLDHVRDDAPPGDHRSVRTSRGHTWLLGALAAACLLAEGAAADWASVHLRSLHSSEAVAAGAYALYSSAMAFGRLFGDRLTARYSPTTLVQAGAVLAALAAAGRGGARTVGTVTTIGYLGLLAGPAAIGALASLTTLAAALALPAILAAAVAAAARRALEPR</sequence>
<dbReference type="EMBL" id="KF602051">
    <property type="protein sequence ID" value="AHE40462.1"/>
    <property type="molecule type" value="Genomic_DNA"/>
</dbReference>
<geneLocation type="plasmid" evidence="6">
    <name>pFRL6</name>
</geneLocation>